<evidence type="ECO:0000313" key="3">
    <source>
        <dbReference type="EMBL" id="PHL20037.1"/>
    </source>
</evidence>
<protein>
    <submittedName>
        <fullName evidence="3">Aggregation substance</fullName>
    </submittedName>
</protein>
<feature type="domain" description="Adhesin isopeptide-forming adherence" evidence="2">
    <location>
        <begin position="2"/>
        <end position="43"/>
    </location>
</feature>
<name>A0A2G0E6D2_ENTFC</name>
<dbReference type="AlphaFoldDB" id="A0A2G0E6D2"/>
<dbReference type="Gene3D" id="2.60.40.740">
    <property type="match status" value="2"/>
</dbReference>
<feature type="domain" description="Cell surface antigen C-terminal" evidence="1">
    <location>
        <begin position="47"/>
        <end position="155"/>
    </location>
</feature>
<gene>
    <name evidence="3" type="ORF">CQR37_16795</name>
</gene>
<evidence type="ECO:0000259" key="1">
    <source>
        <dbReference type="Pfam" id="PF16364"/>
    </source>
</evidence>
<sequence length="156" mass="17106">GGQELRVTLPTKVKANVSGDVYNSAEQNTFGQRIKTNTVVNHIPKVNPKKDVVIKVGDKQSQNGATIKLGEKFFYEFTSSDIPAEYAGVVEEWSINDKLDVKHDKFSGQWSVFANSAFVLADGTKVNKGDDISKLFTMTFDKGVVKITASQAFLDA</sequence>
<dbReference type="Pfam" id="PF16364">
    <property type="entry name" value="Antigen_C"/>
    <property type="match status" value="1"/>
</dbReference>
<feature type="non-terminal residue" evidence="3">
    <location>
        <position position="1"/>
    </location>
</feature>
<feature type="non-terminal residue" evidence="3">
    <location>
        <position position="156"/>
    </location>
</feature>
<evidence type="ECO:0000313" key="4">
    <source>
        <dbReference type="Proteomes" id="UP000224303"/>
    </source>
</evidence>
<dbReference type="RefSeq" id="WP_172436926.1">
    <property type="nucleotide sequence ID" value="NZ_PCGC01000455.1"/>
</dbReference>
<dbReference type="Proteomes" id="UP000224303">
    <property type="component" value="Unassembled WGS sequence"/>
</dbReference>
<evidence type="ECO:0000259" key="2">
    <source>
        <dbReference type="Pfam" id="PF17998"/>
    </source>
</evidence>
<dbReference type="Pfam" id="PF17998">
    <property type="entry name" value="AgI_II_C2"/>
    <property type="match status" value="1"/>
</dbReference>
<reference evidence="3 4" key="1">
    <citation type="submission" date="2017-10" db="EMBL/GenBank/DDBJ databases">
        <title>Draft genomes of the Enterococcus faecium isolated from human feces before and after Helicobacter pylori eradication therapy.</title>
        <authorList>
            <person name="Prianichniikov N.A."/>
            <person name="Glushchenko O.E."/>
            <person name="Malakhova M.V."/>
        </authorList>
    </citation>
    <scope>NUCLEOTIDE SEQUENCE [LARGE SCALE GENOMIC DNA]</scope>
    <source>
        <strain evidence="3 4">Hp_5-7</strain>
    </source>
</reference>
<proteinExistence type="predicted"/>
<comment type="caution">
    <text evidence="3">The sequence shown here is derived from an EMBL/GenBank/DDBJ whole genome shotgun (WGS) entry which is preliminary data.</text>
</comment>
<dbReference type="InterPro" id="IPR032300">
    <property type="entry name" value="Antigen_C"/>
</dbReference>
<organism evidence="3 4">
    <name type="scientific">Enterococcus faecium</name>
    <name type="common">Streptococcus faecium</name>
    <dbReference type="NCBI Taxonomy" id="1352"/>
    <lineage>
        <taxon>Bacteria</taxon>
        <taxon>Bacillati</taxon>
        <taxon>Bacillota</taxon>
        <taxon>Bacilli</taxon>
        <taxon>Lactobacillales</taxon>
        <taxon>Enterococcaceae</taxon>
        <taxon>Enterococcus</taxon>
    </lineage>
</organism>
<dbReference type="InterPro" id="IPR026345">
    <property type="entry name" value="Adh_isopep-form_adh_dom"/>
</dbReference>
<dbReference type="EMBL" id="PCGC01000455">
    <property type="protein sequence ID" value="PHL20037.1"/>
    <property type="molecule type" value="Genomic_DNA"/>
</dbReference>
<accession>A0A2G0E6D2</accession>